<sequence>MLRLAESVLAVKGVESPPTAQHDRRRRASTQGVARAAKSSSSFSTRQITNAGLSRPLPPPSTSIGGTAAARHNRARNGNINAAPSSDDHWQEDGPLDEHLIKLFKRAPDPEDHMPFLRALLKLYRTLRYDGWKFHEKYEPHIVQLSRVIEQLENTGVCVIGGKIIRP</sequence>
<name>A0A8H7ARA0_9EURO</name>
<dbReference type="EMBL" id="JAACFV010000004">
    <property type="protein sequence ID" value="KAF7513783.1"/>
    <property type="molecule type" value="Genomic_DNA"/>
</dbReference>
<evidence type="ECO:0000256" key="1">
    <source>
        <dbReference type="SAM" id="MobiDB-lite"/>
    </source>
</evidence>
<evidence type="ECO:0000313" key="3">
    <source>
        <dbReference type="Proteomes" id="UP000606974"/>
    </source>
</evidence>
<dbReference type="Proteomes" id="UP000606974">
    <property type="component" value="Unassembled WGS sequence"/>
</dbReference>
<feature type="region of interest" description="Disordered" evidence="1">
    <location>
        <begin position="14"/>
        <end position="91"/>
    </location>
</feature>
<feature type="compositionally biased region" description="Polar residues" evidence="1">
    <location>
        <begin position="38"/>
        <end position="52"/>
    </location>
</feature>
<feature type="compositionally biased region" description="Low complexity" evidence="1">
    <location>
        <begin position="65"/>
        <end position="83"/>
    </location>
</feature>
<reference evidence="2" key="1">
    <citation type="submission" date="2020-02" db="EMBL/GenBank/DDBJ databases">
        <authorList>
            <person name="Palmer J.M."/>
        </authorList>
    </citation>
    <scope>NUCLEOTIDE SEQUENCE</scope>
    <source>
        <strain evidence="2">EPUS1.4</strain>
        <tissue evidence="2">Thallus</tissue>
    </source>
</reference>
<evidence type="ECO:0000313" key="2">
    <source>
        <dbReference type="EMBL" id="KAF7513783.1"/>
    </source>
</evidence>
<organism evidence="2 3">
    <name type="scientific">Endocarpon pusillum</name>
    <dbReference type="NCBI Taxonomy" id="364733"/>
    <lineage>
        <taxon>Eukaryota</taxon>
        <taxon>Fungi</taxon>
        <taxon>Dikarya</taxon>
        <taxon>Ascomycota</taxon>
        <taxon>Pezizomycotina</taxon>
        <taxon>Eurotiomycetes</taxon>
        <taxon>Chaetothyriomycetidae</taxon>
        <taxon>Verrucariales</taxon>
        <taxon>Verrucariaceae</taxon>
        <taxon>Endocarpon</taxon>
    </lineage>
</organism>
<protein>
    <submittedName>
        <fullName evidence="2">Uncharacterized protein</fullName>
    </submittedName>
</protein>
<accession>A0A8H7ARA0</accession>
<comment type="caution">
    <text evidence="2">The sequence shown here is derived from an EMBL/GenBank/DDBJ whole genome shotgun (WGS) entry which is preliminary data.</text>
</comment>
<gene>
    <name evidence="2" type="ORF">GJ744_007834</name>
</gene>
<proteinExistence type="predicted"/>
<keyword evidence="3" id="KW-1185">Reference proteome</keyword>
<dbReference type="AlphaFoldDB" id="A0A8H7ARA0"/>